<keyword evidence="5" id="KW-1133">Transmembrane helix</keyword>
<comment type="subcellular location">
    <subcellularLocation>
        <location evidence="1">Cell membrane</location>
        <topology evidence="1">Multi-pass membrane protein</topology>
    </subcellularLocation>
</comment>
<dbReference type="SUPFAM" id="SSF58104">
    <property type="entry name" value="Methyl-accepting chemotaxis protein (MCP) signaling domain"/>
    <property type="match status" value="1"/>
</dbReference>
<dbReference type="PANTHER" id="PTHR32089">
    <property type="entry name" value="METHYL-ACCEPTING CHEMOTAXIS PROTEIN MCPB"/>
    <property type="match status" value="1"/>
</dbReference>
<accession>A0A4R1PTZ4</accession>
<evidence type="ECO:0000259" key="11">
    <source>
        <dbReference type="PROSITE" id="PS50885"/>
    </source>
</evidence>
<dbReference type="InterPro" id="IPR003660">
    <property type="entry name" value="HAMP_dom"/>
</dbReference>
<dbReference type="RefSeq" id="WP_132082474.1">
    <property type="nucleotide sequence ID" value="NZ_SLUI01000012.1"/>
</dbReference>
<dbReference type="Gene3D" id="1.10.8.500">
    <property type="entry name" value="HAMP domain in histidine kinase"/>
    <property type="match status" value="1"/>
</dbReference>
<dbReference type="CDD" id="cd12913">
    <property type="entry name" value="PDC1_MCP_like"/>
    <property type="match status" value="1"/>
</dbReference>
<proteinExistence type="inferred from homology"/>
<evidence type="ECO:0000256" key="3">
    <source>
        <dbReference type="ARBA" id="ARBA00022500"/>
    </source>
</evidence>
<dbReference type="Pfam" id="PF02743">
    <property type="entry name" value="dCache_1"/>
    <property type="match status" value="1"/>
</dbReference>
<evidence type="ECO:0000256" key="5">
    <source>
        <dbReference type="ARBA" id="ARBA00022989"/>
    </source>
</evidence>
<dbReference type="InterPro" id="IPR033479">
    <property type="entry name" value="dCache_1"/>
</dbReference>
<keyword evidence="13" id="KW-1185">Reference proteome</keyword>
<evidence type="ECO:0000313" key="13">
    <source>
        <dbReference type="Proteomes" id="UP000295063"/>
    </source>
</evidence>
<feature type="domain" description="Methyl-accepting transducer" evidence="10">
    <location>
        <begin position="369"/>
        <end position="619"/>
    </location>
</feature>
<dbReference type="PROSITE" id="PS50885">
    <property type="entry name" value="HAMP"/>
    <property type="match status" value="1"/>
</dbReference>
<evidence type="ECO:0000256" key="7">
    <source>
        <dbReference type="ARBA" id="ARBA00023224"/>
    </source>
</evidence>
<evidence type="ECO:0000256" key="6">
    <source>
        <dbReference type="ARBA" id="ARBA00023136"/>
    </source>
</evidence>
<dbReference type="InterPro" id="IPR029151">
    <property type="entry name" value="Sensor-like_sf"/>
</dbReference>
<keyword evidence="4" id="KW-0812">Transmembrane</keyword>
<dbReference type="PROSITE" id="PS50111">
    <property type="entry name" value="CHEMOTAXIS_TRANSDUC_2"/>
    <property type="match status" value="1"/>
</dbReference>
<evidence type="ECO:0000256" key="2">
    <source>
        <dbReference type="ARBA" id="ARBA00022475"/>
    </source>
</evidence>
<comment type="caution">
    <text evidence="12">The sequence shown here is derived from an EMBL/GenBank/DDBJ whole genome shotgun (WGS) entry which is preliminary data.</text>
</comment>
<keyword evidence="6" id="KW-0472">Membrane</keyword>
<evidence type="ECO:0000256" key="9">
    <source>
        <dbReference type="PROSITE-ProRule" id="PRU00284"/>
    </source>
</evidence>
<protein>
    <submittedName>
        <fullName evidence="12">Methyl-accepting chemotaxis protein</fullName>
    </submittedName>
</protein>
<dbReference type="CDD" id="cd11386">
    <property type="entry name" value="MCP_signal"/>
    <property type="match status" value="1"/>
</dbReference>
<dbReference type="SMART" id="SM00304">
    <property type="entry name" value="HAMP"/>
    <property type="match status" value="1"/>
</dbReference>
<dbReference type="SMART" id="SM00283">
    <property type="entry name" value="MA"/>
    <property type="match status" value="1"/>
</dbReference>
<evidence type="ECO:0000259" key="10">
    <source>
        <dbReference type="PROSITE" id="PS50111"/>
    </source>
</evidence>
<dbReference type="GO" id="GO:0005886">
    <property type="term" value="C:plasma membrane"/>
    <property type="evidence" value="ECO:0007669"/>
    <property type="project" value="UniProtKB-SubCell"/>
</dbReference>
<dbReference type="AlphaFoldDB" id="A0A4R1PTZ4"/>
<evidence type="ECO:0000313" key="12">
    <source>
        <dbReference type="EMBL" id="TCL35370.1"/>
    </source>
</evidence>
<sequence length="655" mass="69904">MKLRTKLLSAFALLVGLALLAVSITGYNYSKKLMEENINREMQTEVNAHTYKLEGWLAAKTEMLVTSRNIAARHVAGSTLPASYLKAFEEDKTVSDIYIGFADGRFLDGTGFIPPADFDPRKRSWYTGAMAKGNLIYTEPYIDVSTKQYVVSAALPLKDQSGAIIGVMGEDILLTQLVEAVKSVNLNGQGYGFLIDRNGIVLAHPDENNIAKKLADIQGFKDVLNDMLTKEGGSARYQSDGKESLLIYRKLPATGWVLAITVPEMVVYQPLQSLRLTFVILDLIAMAAVALAAVIFARRLVKPLTELAVKANQIAAGDLTVKATITGQDEVSELARSFNQMGENLHNLIRQIKDSAQSVGSAAAELGTSSREAGQVSEQVAVTVSDLARGAADQSYSIQKGSTMVQGTSAAAMTIASTVDSAASRLAVVQQALGQGVDAVIRQLELMQQNKTASGNVGQAIQLLAEKSQVIGQISEAIGSIARQTNLLALNAAIEAARAGEQGRGFAVVADEVRKLAEQAATSSQEIAELIAEVQSGTSQAVREMEQASTLVLQQETAVGDTKEYFDNIEQAVTSIVEAFSLMTGQCHQVKVQAGEVSTVIADIAAVAEASAAATQQVAAATEEQSASVEMIAATADRLLTEADRLKEEVRHFNI</sequence>
<dbReference type="Proteomes" id="UP000295063">
    <property type="component" value="Unassembled WGS sequence"/>
</dbReference>
<name>A0A4R1PTZ4_9FIRM</name>
<keyword evidence="7 9" id="KW-0807">Transducer</keyword>
<keyword evidence="2" id="KW-1003">Cell membrane</keyword>
<dbReference type="PANTHER" id="PTHR32089:SF112">
    <property type="entry name" value="LYSOZYME-LIKE PROTEIN-RELATED"/>
    <property type="match status" value="1"/>
</dbReference>
<dbReference type="Gene3D" id="3.30.450.20">
    <property type="entry name" value="PAS domain"/>
    <property type="match status" value="2"/>
</dbReference>
<dbReference type="SUPFAM" id="SSF103190">
    <property type="entry name" value="Sensory domain-like"/>
    <property type="match status" value="1"/>
</dbReference>
<feature type="domain" description="HAMP" evidence="11">
    <location>
        <begin position="298"/>
        <end position="350"/>
    </location>
</feature>
<comment type="similarity">
    <text evidence="8">Belongs to the methyl-accepting chemotaxis (MCP) protein family.</text>
</comment>
<reference evidence="12 13" key="1">
    <citation type="submission" date="2019-03" db="EMBL/GenBank/DDBJ databases">
        <title>Genomic Encyclopedia of Type Strains, Phase IV (KMG-IV): sequencing the most valuable type-strain genomes for metagenomic binning, comparative biology and taxonomic classification.</title>
        <authorList>
            <person name="Goeker M."/>
        </authorList>
    </citation>
    <scope>NUCLEOTIDE SEQUENCE [LARGE SCALE GENOMIC DNA]</scope>
    <source>
        <strain evidence="12 13">DSM 15969</strain>
    </source>
</reference>
<dbReference type="Gene3D" id="1.10.287.950">
    <property type="entry name" value="Methyl-accepting chemotaxis protein"/>
    <property type="match status" value="1"/>
</dbReference>
<gene>
    <name evidence="12" type="ORF">EV210_11228</name>
</gene>
<organism evidence="12 13">
    <name type="scientific">Anaerospora hongkongensis</name>
    <dbReference type="NCBI Taxonomy" id="244830"/>
    <lineage>
        <taxon>Bacteria</taxon>
        <taxon>Bacillati</taxon>
        <taxon>Bacillota</taxon>
        <taxon>Negativicutes</taxon>
        <taxon>Selenomonadales</taxon>
        <taxon>Sporomusaceae</taxon>
        <taxon>Anaerospora</taxon>
    </lineage>
</organism>
<evidence type="ECO:0000256" key="1">
    <source>
        <dbReference type="ARBA" id="ARBA00004651"/>
    </source>
</evidence>
<evidence type="ECO:0000256" key="8">
    <source>
        <dbReference type="ARBA" id="ARBA00029447"/>
    </source>
</evidence>
<dbReference type="InterPro" id="IPR004089">
    <property type="entry name" value="MCPsignal_dom"/>
</dbReference>
<dbReference type="EMBL" id="SLUI01000012">
    <property type="protein sequence ID" value="TCL35370.1"/>
    <property type="molecule type" value="Genomic_DNA"/>
</dbReference>
<dbReference type="OrthoDB" id="136416at2"/>
<evidence type="ECO:0000256" key="4">
    <source>
        <dbReference type="ARBA" id="ARBA00022692"/>
    </source>
</evidence>
<dbReference type="GO" id="GO:0007165">
    <property type="term" value="P:signal transduction"/>
    <property type="evidence" value="ECO:0007669"/>
    <property type="project" value="UniProtKB-KW"/>
</dbReference>
<dbReference type="Pfam" id="PF00672">
    <property type="entry name" value="HAMP"/>
    <property type="match status" value="1"/>
</dbReference>
<keyword evidence="3" id="KW-0145">Chemotaxis</keyword>
<dbReference type="Pfam" id="PF00015">
    <property type="entry name" value="MCPsignal"/>
    <property type="match status" value="1"/>
</dbReference>
<dbReference type="CDD" id="cd12912">
    <property type="entry name" value="PDC2_MCP_like"/>
    <property type="match status" value="1"/>
</dbReference>
<dbReference type="GO" id="GO:0006935">
    <property type="term" value="P:chemotaxis"/>
    <property type="evidence" value="ECO:0007669"/>
    <property type="project" value="UniProtKB-KW"/>
</dbReference>
<dbReference type="CDD" id="cd06225">
    <property type="entry name" value="HAMP"/>
    <property type="match status" value="1"/>
</dbReference>